<accession>A0AAW8D850</accession>
<dbReference type="PROSITE" id="PS01124">
    <property type="entry name" value="HTH_ARAC_FAMILY_2"/>
    <property type="match status" value="1"/>
</dbReference>
<comment type="caution">
    <text evidence="6">The sequence shown here is derived from an EMBL/GenBank/DDBJ whole genome shotgun (WGS) entry which is preliminary data.</text>
</comment>
<protein>
    <submittedName>
        <fullName evidence="6">AraC-like DNA-binding protein</fullName>
    </submittedName>
</protein>
<evidence type="ECO:0000313" key="6">
    <source>
        <dbReference type="EMBL" id="MDP9896187.1"/>
    </source>
</evidence>
<dbReference type="EMBL" id="JAUSRD010000016">
    <property type="protein sequence ID" value="MDP9896187.1"/>
    <property type="molecule type" value="Genomic_DNA"/>
</dbReference>
<dbReference type="RefSeq" id="WP_307686601.1">
    <property type="nucleotide sequence ID" value="NZ_JAUSRD010000016.1"/>
</dbReference>
<reference evidence="6" key="1">
    <citation type="submission" date="2023-07" db="EMBL/GenBank/DDBJ databases">
        <title>Sorghum-associated microbial communities from plants grown in Nebraska, USA.</title>
        <authorList>
            <person name="Schachtman D."/>
        </authorList>
    </citation>
    <scope>NUCLEOTIDE SEQUENCE</scope>
    <source>
        <strain evidence="6">DS3754</strain>
    </source>
</reference>
<dbReference type="Pfam" id="PF12833">
    <property type="entry name" value="HTH_18"/>
    <property type="match status" value="1"/>
</dbReference>
<evidence type="ECO:0000256" key="4">
    <source>
        <dbReference type="SAM" id="MobiDB-lite"/>
    </source>
</evidence>
<dbReference type="InterPro" id="IPR009057">
    <property type="entry name" value="Homeodomain-like_sf"/>
</dbReference>
<dbReference type="SMART" id="SM00342">
    <property type="entry name" value="HTH_ARAC"/>
    <property type="match status" value="1"/>
</dbReference>
<dbReference type="Proteomes" id="UP001242045">
    <property type="component" value="Unassembled WGS sequence"/>
</dbReference>
<dbReference type="PANTHER" id="PTHR47894:SF1">
    <property type="entry name" value="HTH-TYPE TRANSCRIPTIONAL REGULATOR VQSM"/>
    <property type="match status" value="1"/>
</dbReference>
<dbReference type="GO" id="GO:0000976">
    <property type="term" value="F:transcription cis-regulatory region binding"/>
    <property type="evidence" value="ECO:0007669"/>
    <property type="project" value="TreeGrafter"/>
</dbReference>
<gene>
    <name evidence="6" type="ORF">J2W31_005322</name>
</gene>
<dbReference type="Pfam" id="PF12625">
    <property type="entry name" value="Arabinose_bd"/>
    <property type="match status" value="1"/>
</dbReference>
<name>A0AAW8D850_9BURK</name>
<dbReference type="InterPro" id="IPR018060">
    <property type="entry name" value="HTH_AraC"/>
</dbReference>
<evidence type="ECO:0000256" key="2">
    <source>
        <dbReference type="ARBA" id="ARBA00023125"/>
    </source>
</evidence>
<keyword evidence="1" id="KW-0805">Transcription regulation</keyword>
<proteinExistence type="predicted"/>
<feature type="domain" description="HTH araC/xylS-type" evidence="5">
    <location>
        <begin position="252"/>
        <end position="350"/>
    </location>
</feature>
<dbReference type="InterPro" id="IPR032687">
    <property type="entry name" value="AraC-type_N"/>
</dbReference>
<dbReference type="Gene3D" id="1.10.10.60">
    <property type="entry name" value="Homeodomain-like"/>
    <property type="match status" value="1"/>
</dbReference>
<dbReference type="GO" id="GO:0005829">
    <property type="term" value="C:cytosol"/>
    <property type="evidence" value="ECO:0007669"/>
    <property type="project" value="TreeGrafter"/>
</dbReference>
<keyword evidence="3" id="KW-0804">Transcription</keyword>
<feature type="region of interest" description="Disordered" evidence="4">
    <location>
        <begin position="1"/>
        <end position="22"/>
    </location>
</feature>
<evidence type="ECO:0000256" key="1">
    <source>
        <dbReference type="ARBA" id="ARBA00023015"/>
    </source>
</evidence>
<organism evidence="6 7">
    <name type="scientific">Variovorax boronicumulans</name>
    <dbReference type="NCBI Taxonomy" id="436515"/>
    <lineage>
        <taxon>Bacteria</taxon>
        <taxon>Pseudomonadati</taxon>
        <taxon>Pseudomonadota</taxon>
        <taxon>Betaproteobacteria</taxon>
        <taxon>Burkholderiales</taxon>
        <taxon>Comamonadaceae</taxon>
        <taxon>Variovorax</taxon>
    </lineage>
</organism>
<dbReference type="AlphaFoldDB" id="A0AAW8D850"/>
<evidence type="ECO:0000259" key="5">
    <source>
        <dbReference type="PROSITE" id="PS01124"/>
    </source>
</evidence>
<dbReference type="SUPFAM" id="SSF46689">
    <property type="entry name" value="Homeodomain-like"/>
    <property type="match status" value="1"/>
</dbReference>
<evidence type="ECO:0000313" key="7">
    <source>
        <dbReference type="Proteomes" id="UP001242045"/>
    </source>
</evidence>
<keyword evidence="2 6" id="KW-0238">DNA-binding</keyword>
<sequence length="359" mass="40403">MPHAQRRPQRRPDGPRQQPELRTSSAAWLEGVLSMFEAEGLDVPSLLREAGFDPDSLHRQNARVPVDEISVLWQLAVARAGKPTLGLHRDLAATHSKLGTVGHAMSCSADLSEALTRLTRYMAVISDATAFSMQPEARGCWMVMEHTGGSLPIPRQRVEYALLTVLMQCQWLTRRELQPLALEFVYPAPTDDRLHREAFGCPIRYNAPANRLLLSGADMAMPLPTYHPTLGEMQEHLLDDQLNLLGQTTTSTLVCAEIARRLPHGEPRRQDVAAGLGLAERTLQRRLQEESVSFQSLLDRTRRELAQQYLAEDRHTLTDMADMLGFVDSSNFFRACKRWFGLPPAQYRARIWDTPALAH</sequence>
<evidence type="ECO:0000256" key="3">
    <source>
        <dbReference type="ARBA" id="ARBA00023163"/>
    </source>
</evidence>
<dbReference type="PANTHER" id="PTHR47894">
    <property type="entry name" value="HTH-TYPE TRANSCRIPTIONAL REGULATOR GADX"/>
    <property type="match status" value="1"/>
</dbReference>
<dbReference type="GO" id="GO:0003700">
    <property type="term" value="F:DNA-binding transcription factor activity"/>
    <property type="evidence" value="ECO:0007669"/>
    <property type="project" value="InterPro"/>
</dbReference>